<comment type="caution">
    <text evidence="4">The sequence shown here is derived from an EMBL/GenBank/DDBJ whole genome shotgun (WGS) entry which is preliminary data.</text>
</comment>
<organism evidence="4 5">
    <name type="scientific">Dipteronia sinensis</name>
    <dbReference type="NCBI Taxonomy" id="43782"/>
    <lineage>
        <taxon>Eukaryota</taxon>
        <taxon>Viridiplantae</taxon>
        <taxon>Streptophyta</taxon>
        <taxon>Embryophyta</taxon>
        <taxon>Tracheophyta</taxon>
        <taxon>Spermatophyta</taxon>
        <taxon>Magnoliopsida</taxon>
        <taxon>eudicotyledons</taxon>
        <taxon>Gunneridae</taxon>
        <taxon>Pentapetalae</taxon>
        <taxon>rosids</taxon>
        <taxon>malvids</taxon>
        <taxon>Sapindales</taxon>
        <taxon>Sapindaceae</taxon>
        <taxon>Hippocastanoideae</taxon>
        <taxon>Acereae</taxon>
        <taxon>Dipteronia</taxon>
    </lineage>
</organism>
<dbReference type="Proteomes" id="UP001281410">
    <property type="component" value="Unassembled WGS sequence"/>
</dbReference>
<evidence type="ECO:0000313" key="5">
    <source>
        <dbReference type="Proteomes" id="UP001281410"/>
    </source>
</evidence>
<gene>
    <name evidence="4" type="ORF">Dsin_019421</name>
</gene>
<name>A0AAE0E2Q6_9ROSI</name>
<evidence type="ECO:0000256" key="1">
    <source>
        <dbReference type="ARBA" id="ARBA00009861"/>
    </source>
</evidence>
<dbReference type="EMBL" id="JANJYJ010000006">
    <property type="protein sequence ID" value="KAK3205375.1"/>
    <property type="molecule type" value="Genomic_DNA"/>
</dbReference>
<dbReference type="InterPro" id="IPR023213">
    <property type="entry name" value="CAT-like_dom_sf"/>
</dbReference>
<keyword evidence="5" id="KW-1185">Reference proteome</keyword>
<reference evidence="4" key="1">
    <citation type="journal article" date="2023" name="Plant J.">
        <title>Genome sequences and population genomics provide insights into the demographic history, inbreeding, and mutation load of two 'living fossil' tree species of Dipteronia.</title>
        <authorList>
            <person name="Feng Y."/>
            <person name="Comes H.P."/>
            <person name="Chen J."/>
            <person name="Zhu S."/>
            <person name="Lu R."/>
            <person name="Zhang X."/>
            <person name="Li P."/>
            <person name="Qiu J."/>
            <person name="Olsen K.M."/>
            <person name="Qiu Y."/>
        </authorList>
    </citation>
    <scope>NUCLEOTIDE SEQUENCE</scope>
    <source>
        <strain evidence="4">NBL</strain>
    </source>
</reference>
<dbReference type="AlphaFoldDB" id="A0AAE0E2Q6"/>
<sequence length="308" mass="35145">MDVQIVSKKLITPSHLQNMTISFMDQLISPRTVPFIFYYSANGSNIRADSVVERQKSLMGKSLSEILTLYYPLAGRYIKIMDAFTFSLFTNGWAKACKVGINDVTIIPNFESGILFPPRDISEYKVIQPLTKSKSDQVVTKRFVFNAKTISELKADHQATRLNCKPSTIEVLTALIWRAQINAARARFGCLRTSVLLEVMNLRGTEDDDDELEEFFFSKVIMKPYIEIFEEIKKGEGDVHVFSSLRNFPFYEVDFGWGKPDWVSFAPRPCKGVLFIDGKDGDAGVEAWVTMEEKEMTYFRKDPSIMIT</sequence>
<evidence type="ECO:0000313" key="4">
    <source>
        <dbReference type="EMBL" id="KAK3205375.1"/>
    </source>
</evidence>
<comment type="similarity">
    <text evidence="1">Belongs to the plant acyltransferase family.</text>
</comment>
<dbReference type="GO" id="GO:0016746">
    <property type="term" value="F:acyltransferase activity"/>
    <property type="evidence" value="ECO:0007669"/>
    <property type="project" value="UniProtKB-KW"/>
</dbReference>
<keyword evidence="2" id="KW-0808">Transferase</keyword>
<dbReference type="Gene3D" id="3.30.559.10">
    <property type="entry name" value="Chloramphenicol acetyltransferase-like domain"/>
    <property type="match status" value="3"/>
</dbReference>
<accession>A0AAE0E2Q6</accession>
<dbReference type="PANTHER" id="PTHR31623">
    <property type="entry name" value="F21J9.9"/>
    <property type="match status" value="1"/>
</dbReference>
<protein>
    <submittedName>
        <fullName evidence="4">Uncharacterized protein</fullName>
    </submittedName>
</protein>
<proteinExistence type="inferred from homology"/>
<evidence type="ECO:0000256" key="3">
    <source>
        <dbReference type="ARBA" id="ARBA00023315"/>
    </source>
</evidence>
<dbReference type="PANTHER" id="PTHR31623:SF17">
    <property type="entry name" value="F21J9.9"/>
    <property type="match status" value="1"/>
</dbReference>
<evidence type="ECO:0000256" key="2">
    <source>
        <dbReference type="ARBA" id="ARBA00022679"/>
    </source>
</evidence>
<keyword evidence="3" id="KW-0012">Acyltransferase</keyword>
<dbReference type="Pfam" id="PF02458">
    <property type="entry name" value="Transferase"/>
    <property type="match status" value="3"/>
</dbReference>